<feature type="compositionally biased region" description="Polar residues" evidence="2">
    <location>
        <begin position="116"/>
        <end position="126"/>
    </location>
</feature>
<evidence type="ECO:0000313" key="4">
    <source>
        <dbReference type="Proteomes" id="UP001583177"/>
    </source>
</evidence>
<feature type="region of interest" description="Disordered" evidence="2">
    <location>
        <begin position="1"/>
        <end position="39"/>
    </location>
</feature>
<name>A0ABR3X2L1_9PEZI</name>
<keyword evidence="1" id="KW-0175">Coiled coil</keyword>
<gene>
    <name evidence="3" type="ORF">Daus18300_005412</name>
</gene>
<evidence type="ECO:0000313" key="3">
    <source>
        <dbReference type="EMBL" id="KAL1869951.1"/>
    </source>
</evidence>
<reference evidence="3 4" key="1">
    <citation type="journal article" date="2024" name="IMA Fungus">
        <title>IMA Genome - F19 : A genome assembly and annotation guide to empower mycologists, including annotated draft genome sequences of Ceratocystis pirilliformis, Diaporthe australafricana, Fusarium ophioides, Paecilomyces lecythidis, and Sporothrix stenoceras.</title>
        <authorList>
            <person name="Aylward J."/>
            <person name="Wilson A.M."/>
            <person name="Visagie C.M."/>
            <person name="Spraker J."/>
            <person name="Barnes I."/>
            <person name="Buitendag C."/>
            <person name="Ceriani C."/>
            <person name="Del Mar Angel L."/>
            <person name="du Plessis D."/>
            <person name="Fuchs T."/>
            <person name="Gasser K."/>
            <person name="Kramer D."/>
            <person name="Li W."/>
            <person name="Munsamy K."/>
            <person name="Piso A."/>
            <person name="Price J.L."/>
            <person name="Sonnekus B."/>
            <person name="Thomas C."/>
            <person name="van der Nest A."/>
            <person name="van Dijk A."/>
            <person name="van Heerden A."/>
            <person name="van Vuuren N."/>
            <person name="Yilmaz N."/>
            <person name="Duong T.A."/>
            <person name="van der Merwe N.A."/>
            <person name="Wingfield M.J."/>
            <person name="Wingfield B.D."/>
        </authorList>
    </citation>
    <scope>NUCLEOTIDE SEQUENCE [LARGE SCALE GENOMIC DNA]</scope>
    <source>
        <strain evidence="3 4">CMW 18300</strain>
    </source>
</reference>
<feature type="region of interest" description="Disordered" evidence="2">
    <location>
        <begin position="64"/>
        <end position="172"/>
    </location>
</feature>
<dbReference type="EMBL" id="JAWRVE010000039">
    <property type="protein sequence ID" value="KAL1869951.1"/>
    <property type="molecule type" value="Genomic_DNA"/>
</dbReference>
<feature type="compositionally biased region" description="Basic and acidic residues" evidence="2">
    <location>
        <begin position="141"/>
        <end position="153"/>
    </location>
</feature>
<protein>
    <submittedName>
        <fullName evidence="3">Uncharacterized protein</fullName>
    </submittedName>
</protein>
<evidence type="ECO:0000256" key="2">
    <source>
        <dbReference type="SAM" id="MobiDB-lite"/>
    </source>
</evidence>
<feature type="coiled-coil region" evidence="1">
    <location>
        <begin position="173"/>
        <end position="207"/>
    </location>
</feature>
<feature type="compositionally biased region" description="Polar residues" evidence="2">
    <location>
        <begin position="248"/>
        <end position="258"/>
    </location>
</feature>
<evidence type="ECO:0000256" key="1">
    <source>
        <dbReference type="SAM" id="Coils"/>
    </source>
</evidence>
<feature type="region of interest" description="Disordered" evidence="2">
    <location>
        <begin position="230"/>
        <end position="314"/>
    </location>
</feature>
<accession>A0ABR3X2L1</accession>
<comment type="caution">
    <text evidence="3">The sequence shown here is derived from an EMBL/GenBank/DDBJ whole genome shotgun (WGS) entry which is preliminary data.</text>
</comment>
<dbReference type="Proteomes" id="UP001583177">
    <property type="component" value="Unassembled WGS sequence"/>
</dbReference>
<sequence>MEFKLKKVRAGSTAPSAPPVTSPPATEITSPPRQRLSSQLEQFRSQWYTTQKVATKSQQAAAQFEEQEMYGTKDNFKIDSHSSQPLRKPVQRSKTSSPAGAFSDTPRRQLSPANKDLSNLKYTTRSGLDEAGASEPLTTSDESHAKEKNHDMPLDNIGGAAATPFTPPGPWEASKLRHRIKTLEFEAEQLETRRREAVNEGEKQQLQTMALSLQIKIRGKWRLLKECEARGSSAYGSGDGRYYGMGSPYTTQDDQQPQMPRPLQEYPPSQRPPMDPSRSMRRQIQHEPSSLPAPAQVEHSGPEPQESPEDEWTDIKLEEAVVPLGQEEWDDDLAPELAPAAASNHSQYPRVGRNSVNEMLIWRRY</sequence>
<feature type="compositionally biased region" description="Polar residues" evidence="2">
    <location>
        <begin position="27"/>
        <end position="39"/>
    </location>
</feature>
<organism evidence="3 4">
    <name type="scientific">Diaporthe australafricana</name>
    <dbReference type="NCBI Taxonomy" id="127596"/>
    <lineage>
        <taxon>Eukaryota</taxon>
        <taxon>Fungi</taxon>
        <taxon>Dikarya</taxon>
        <taxon>Ascomycota</taxon>
        <taxon>Pezizomycotina</taxon>
        <taxon>Sordariomycetes</taxon>
        <taxon>Sordariomycetidae</taxon>
        <taxon>Diaporthales</taxon>
        <taxon>Diaporthaceae</taxon>
        <taxon>Diaporthe</taxon>
    </lineage>
</organism>
<keyword evidence="4" id="KW-1185">Reference proteome</keyword>
<proteinExistence type="predicted"/>